<comment type="caution">
    <text evidence="3">The sequence shown here is derived from an EMBL/GenBank/DDBJ whole genome shotgun (WGS) entry which is preliminary data.</text>
</comment>
<dbReference type="Pfam" id="PF00672">
    <property type="entry name" value="HAMP"/>
    <property type="match status" value="1"/>
</dbReference>
<dbReference type="InterPro" id="IPR029787">
    <property type="entry name" value="Nucleotide_cyclase"/>
</dbReference>
<accession>A0A8J7VY84</accession>
<keyword evidence="3" id="KW-0808">Transferase</keyword>
<protein>
    <submittedName>
        <fullName evidence="3">Diguanylate cyclase</fullName>
        <ecNumber evidence="3">2.7.7.65</ecNumber>
    </submittedName>
</protein>
<dbReference type="PANTHER" id="PTHR46663">
    <property type="entry name" value="DIGUANYLATE CYCLASE DGCT-RELATED"/>
    <property type="match status" value="1"/>
</dbReference>
<dbReference type="SUPFAM" id="SSF55073">
    <property type="entry name" value="Nucleotide cyclase"/>
    <property type="match status" value="1"/>
</dbReference>
<dbReference type="PANTHER" id="PTHR46663:SF4">
    <property type="entry name" value="DIGUANYLATE CYCLASE DGCT-RELATED"/>
    <property type="match status" value="1"/>
</dbReference>
<evidence type="ECO:0000259" key="2">
    <source>
        <dbReference type="PROSITE" id="PS50887"/>
    </source>
</evidence>
<reference evidence="3" key="1">
    <citation type="submission" date="2021-04" db="EMBL/GenBank/DDBJ databases">
        <title>Sinoanaerobacter chloroacetimidivorans sp. nov., an obligate anaerobic bacterium isolated from anaerobic sludge.</title>
        <authorList>
            <person name="Bao Y."/>
        </authorList>
    </citation>
    <scope>NUCLEOTIDE SEQUENCE</scope>
    <source>
        <strain evidence="3">BAD-6</strain>
    </source>
</reference>
<evidence type="ECO:0000259" key="1">
    <source>
        <dbReference type="PROSITE" id="PS50885"/>
    </source>
</evidence>
<dbReference type="Proteomes" id="UP000675664">
    <property type="component" value="Unassembled WGS sequence"/>
</dbReference>
<dbReference type="CDD" id="cd01949">
    <property type="entry name" value="GGDEF"/>
    <property type="match status" value="1"/>
</dbReference>
<sequence length="536" mass="60815">MKRKMMIIMMLLALVPTFLIGIITNNYMLKSLEVFQENALSDTAGVITLTVSRFYNEQYMAVQSAAAQEPYIKILESAATKDNTAVMQWEAQAKKLIADSCLLIGEASLIDLDGKIIMAYDSREVGIMLNKTELYKTILSGAEYYKGPVIFGDGSQRIDLAVPVKNQQGKLVGILKQRIHLDYMREYIQNAKIGKTGYVFVLSKNGTLIYNGKKDQGLSTIYSEFESMSDLDQLINDFSAGQLKDTSGIIKYRSNGVQTIGAYEKAENTDWLVVTAMEQKEVYAEVEKVRDIIFDVCVLIGFLGAIVGYLMSRVMIHPLTALNLHLKRIAAGDLTTRCNVEGKDEFKELFENVNHLADNLQRSEKELRMSARIDSLARIPNRYAIYEVLDTLLYKHKNQAILMLDIDGLKQINDNLGHDMGDRVLAEVGEVLRSLPQHICYPSRIGGDKFLVFVTDWDEKRYPEKIAERLIKDIKGIRFIDDVRVHISVSIGVEYLSEDRMDKKKLIKRSDNAMYKAKDMGKNTYVVYSQFNKKET</sequence>
<dbReference type="GO" id="GO:0007165">
    <property type="term" value="P:signal transduction"/>
    <property type="evidence" value="ECO:0007669"/>
    <property type="project" value="InterPro"/>
</dbReference>
<dbReference type="InterPro" id="IPR033462">
    <property type="entry name" value="Cache_3-Cache_2"/>
</dbReference>
<dbReference type="Pfam" id="PF00990">
    <property type="entry name" value="GGDEF"/>
    <property type="match status" value="1"/>
</dbReference>
<dbReference type="RefSeq" id="WP_227017076.1">
    <property type="nucleotide sequence ID" value="NZ_JAGSND010000002.1"/>
</dbReference>
<dbReference type="Gene3D" id="3.30.70.270">
    <property type="match status" value="1"/>
</dbReference>
<dbReference type="InterPro" id="IPR043128">
    <property type="entry name" value="Rev_trsase/Diguanyl_cyclase"/>
</dbReference>
<dbReference type="Gene3D" id="3.30.450.20">
    <property type="entry name" value="PAS domain"/>
    <property type="match status" value="1"/>
</dbReference>
<dbReference type="InterPro" id="IPR000160">
    <property type="entry name" value="GGDEF_dom"/>
</dbReference>
<dbReference type="EMBL" id="JAGSND010000002">
    <property type="protein sequence ID" value="MBR0596944.1"/>
    <property type="molecule type" value="Genomic_DNA"/>
</dbReference>
<dbReference type="SUPFAM" id="SSF158472">
    <property type="entry name" value="HAMP domain-like"/>
    <property type="match status" value="1"/>
</dbReference>
<reference evidence="3" key="2">
    <citation type="submission" date="2021-04" db="EMBL/GenBank/DDBJ databases">
        <authorList>
            <person name="Liu J."/>
        </authorList>
    </citation>
    <scope>NUCLEOTIDE SEQUENCE</scope>
    <source>
        <strain evidence="3">BAD-6</strain>
    </source>
</reference>
<gene>
    <name evidence="3" type="ORF">KCX82_03585</name>
</gene>
<dbReference type="SMART" id="SM00304">
    <property type="entry name" value="HAMP"/>
    <property type="match status" value="1"/>
</dbReference>
<organism evidence="3 4">
    <name type="scientific">Sinanaerobacter chloroacetimidivorans</name>
    <dbReference type="NCBI Taxonomy" id="2818044"/>
    <lineage>
        <taxon>Bacteria</taxon>
        <taxon>Bacillati</taxon>
        <taxon>Bacillota</taxon>
        <taxon>Clostridia</taxon>
        <taxon>Peptostreptococcales</taxon>
        <taxon>Anaerovoracaceae</taxon>
        <taxon>Sinanaerobacter</taxon>
    </lineage>
</organism>
<dbReference type="CDD" id="cd06225">
    <property type="entry name" value="HAMP"/>
    <property type="match status" value="1"/>
</dbReference>
<dbReference type="PROSITE" id="PS50885">
    <property type="entry name" value="HAMP"/>
    <property type="match status" value="1"/>
</dbReference>
<dbReference type="SUPFAM" id="SSF103190">
    <property type="entry name" value="Sensory domain-like"/>
    <property type="match status" value="1"/>
</dbReference>
<dbReference type="CDD" id="cd12912">
    <property type="entry name" value="PDC2_MCP_like"/>
    <property type="match status" value="1"/>
</dbReference>
<keyword evidence="4" id="KW-1185">Reference proteome</keyword>
<name>A0A8J7VY84_9FIRM</name>
<dbReference type="GO" id="GO:0016020">
    <property type="term" value="C:membrane"/>
    <property type="evidence" value="ECO:0007669"/>
    <property type="project" value="InterPro"/>
</dbReference>
<feature type="domain" description="GGDEF" evidence="2">
    <location>
        <begin position="397"/>
        <end position="530"/>
    </location>
</feature>
<dbReference type="InterPro" id="IPR052163">
    <property type="entry name" value="DGC-Regulatory_Protein"/>
</dbReference>
<dbReference type="Pfam" id="PF17201">
    <property type="entry name" value="Cache_3-Cache_2"/>
    <property type="match status" value="1"/>
</dbReference>
<dbReference type="AlphaFoldDB" id="A0A8J7VY84"/>
<proteinExistence type="predicted"/>
<dbReference type="SMART" id="SM00267">
    <property type="entry name" value="GGDEF"/>
    <property type="match status" value="1"/>
</dbReference>
<dbReference type="GO" id="GO:0052621">
    <property type="term" value="F:diguanylate cyclase activity"/>
    <property type="evidence" value="ECO:0007669"/>
    <property type="project" value="UniProtKB-EC"/>
</dbReference>
<dbReference type="EC" id="2.7.7.65" evidence="3"/>
<keyword evidence="3" id="KW-0548">Nucleotidyltransferase</keyword>
<evidence type="ECO:0000313" key="3">
    <source>
        <dbReference type="EMBL" id="MBR0596944.1"/>
    </source>
</evidence>
<evidence type="ECO:0000313" key="4">
    <source>
        <dbReference type="Proteomes" id="UP000675664"/>
    </source>
</evidence>
<dbReference type="InterPro" id="IPR029151">
    <property type="entry name" value="Sensor-like_sf"/>
</dbReference>
<dbReference type="NCBIfam" id="TIGR00254">
    <property type="entry name" value="GGDEF"/>
    <property type="match status" value="1"/>
</dbReference>
<dbReference type="InterPro" id="IPR003660">
    <property type="entry name" value="HAMP_dom"/>
</dbReference>
<dbReference type="Gene3D" id="6.10.340.10">
    <property type="match status" value="1"/>
</dbReference>
<feature type="domain" description="HAMP" evidence="1">
    <location>
        <begin position="313"/>
        <end position="365"/>
    </location>
</feature>
<dbReference type="PROSITE" id="PS50887">
    <property type="entry name" value="GGDEF"/>
    <property type="match status" value="1"/>
</dbReference>